<dbReference type="AlphaFoldDB" id="A0A9E4K432"/>
<dbReference type="InterPro" id="IPR050553">
    <property type="entry name" value="Thioredoxin_ResA/DsbE_sf"/>
</dbReference>
<reference evidence="2" key="1">
    <citation type="journal article" date="2021" name="Proc. Natl. Acad. Sci. U.S.A.">
        <title>Global biogeography of chemosynthetic symbionts reveals both localized and globally distributed symbiont groups. .</title>
        <authorList>
            <person name="Osvatic J.T."/>
            <person name="Wilkins L.G.E."/>
            <person name="Leibrecht L."/>
            <person name="Leray M."/>
            <person name="Zauner S."/>
            <person name="Polzin J."/>
            <person name="Camacho Y."/>
            <person name="Gros O."/>
            <person name="van Gils J.A."/>
            <person name="Eisen J.A."/>
            <person name="Petersen J.M."/>
            <person name="Yuen B."/>
        </authorList>
    </citation>
    <scope>NUCLEOTIDE SEQUENCE</scope>
    <source>
        <strain evidence="2">MAGL173</strain>
    </source>
</reference>
<dbReference type="CDD" id="cd02966">
    <property type="entry name" value="TlpA_like_family"/>
    <property type="match status" value="1"/>
</dbReference>
<dbReference type="Gene3D" id="3.40.30.10">
    <property type="entry name" value="Glutaredoxin"/>
    <property type="match status" value="1"/>
</dbReference>
<gene>
    <name evidence="2" type="ORF">JAZ04_07220</name>
</gene>
<feature type="domain" description="Thioredoxin" evidence="1">
    <location>
        <begin position="40"/>
        <end position="197"/>
    </location>
</feature>
<evidence type="ECO:0000313" key="3">
    <source>
        <dbReference type="Proteomes" id="UP000886687"/>
    </source>
</evidence>
<dbReference type="Proteomes" id="UP000886687">
    <property type="component" value="Unassembled WGS sequence"/>
</dbReference>
<dbReference type="InterPro" id="IPR036249">
    <property type="entry name" value="Thioredoxin-like_sf"/>
</dbReference>
<accession>A0A9E4K432</accession>
<sequence>MGKRNLSRRDFITNTPLAPLALLPLGYTPQVLGNDDDRYGIKGRQAPPLQVGYWIDAQGRPSDFKQQQLSGKWVYLKCFQSWCPGCHEYGFPALKRVADTFAENPQVEVIAIQTVFEGYSSNTKEDLRKLQLRYELPIMMGHDPGDPQTNTYPRTMRDYRTGGTPWVVIIDPSGKVAFNHFHIEPDEFIPQLKKILS</sequence>
<dbReference type="PANTHER" id="PTHR42852">
    <property type="entry name" value="THIOL:DISULFIDE INTERCHANGE PROTEIN DSBE"/>
    <property type="match status" value="1"/>
</dbReference>
<evidence type="ECO:0000313" key="2">
    <source>
        <dbReference type="EMBL" id="MCG7938633.1"/>
    </source>
</evidence>
<organism evidence="2 3">
    <name type="scientific">Candidatus Thiodiazotropha lotti</name>
    <dbReference type="NCBI Taxonomy" id="2792787"/>
    <lineage>
        <taxon>Bacteria</taxon>
        <taxon>Pseudomonadati</taxon>
        <taxon>Pseudomonadota</taxon>
        <taxon>Gammaproteobacteria</taxon>
        <taxon>Chromatiales</taxon>
        <taxon>Sedimenticolaceae</taxon>
        <taxon>Candidatus Thiodiazotropha</taxon>
    </lineage>
</organism>
<dbReference type="PROSITE" id="PS51352">
    <property type="entry name" value="THIOREDOXIN_2"/>
    <property type="match status" value="1"/>
</dbReference>
<name>A0A9E4K432_9GAMM</name>
<evidence type="ECO:0000259" key="1">
    <source>
        <dbReference type="PROSITE" id="PS51352"/>
    </source>
</evidence>
<proteinExistence type="predicted"/>
<dbReference type="EMBL" id="JAEPDI010000003">
    <property type="protein sequence ID" value="MCG7938633.1"/>
    <property type="molecule type" value="Genomic_DNA"/>
</dbReference>
<dbReference type="InterPro" id="IPR000866">
    <property type="entry name" value="AhpC/TSA"/>
</dbReference>
<dbReference type="Pfam" id="PF00578">
    <property type="entry name" value="AhpC-TSA"/>
    <property type="match status" value="1"/>
</dbReference>
<comment type="caution">
    <text evidence="2">The sequence shown here is derived from an EMBL/GenBank/DDBJ whole genome shotgun (WGS) entry which is preliminary data.</text>
</comment>
<dbReference type="PANTHER" id="PTHR42852:SF13">
    <property type="entry name" value="PROTEIN DIPZ"/>
    <property type="match status" value="1"/>
</dbReference>
<dbReference type="GO" id="GO:0016491">
    <property type="term" value="F:oxidoreductase activity"/>
    <property type="evidence" value="ECO:0007669"/>
    <property type="project" value="InterPro"/>
</dbReference>
<dbReference type="GO" id="GO:0016209">
    <property type="term" value="F:antioxidant activity"/>
    <property type="evidence" value="ECO:0007669"/>
    <property type="project" value="InterPro"/>
</dbReference>
<dbReference type="SUPFAM" id="SSF52833">
    <property type="entry name" value="Thioredoxin-like"/>
    <property type="match status" value="1"/>
</dbReference>
<dbReference type="InterPro" id="IPR013766">
    <property type="entry name" value="Thioredoxin_domain"/>
</dbReference>
<protein>
    <submittedName>
        <fullName evidence="2">TlpA family protein disulfide reductase</fullName>
    </submittedName>
</protein>